<comment type="caution">
    <text evidence="1">The sequence shown here is derived from an EMBL/GenBank/DDBJ whole genome shotgun (WGS) entry which is preliminary data.</text>
</comment>
<gene>
    <name evidence="1" type="ORF">BV25DRAFT_1831528</name>
</gene>
<evidence type="ECO:0000313" key="2">
    <source>
        <dbReference type="Proteomes" id="UP000814140"/>
    </source>
</evidence>
<accession>A0ACB8SKE2</accession>
<proteinExistence type="predicted"/>
<dbReference type="EMBL" id="MU277253">
    <property type="protein sequence ID" value="KAI0057039.1"/>
    <property type="molecule type" value="Genomic_DNA"/>
</dbReference>
<organism evidence="1 2">
    <name type="scientific">Artomyces pyxidatus</name>
    <dbReference type="NCBI Taxonomy" id="48021"/>
    <lineage>
        <taxon>Eukaryota</taxon>
        <taxon>Fungi</taxon>
        <taxon>Dikarya</taxon>
        <taxon>Basidiomycota</taxon>
        <taxon>Agaricomycotina</taxon>
        <taxon>Agaricomycetes</taxon>
        <taxon>Russulales</taxon>
        <taxon>Auriscalpiaceae</taxon>
        <taxon>Artomyces</taxon>
    </lineage>
</organism>
<sequence>MATLLSLISAATSYKLAGTYRVHLVVVPFSVALRLLRIYDPTQSNPGHPSNQSGVNLSNRRHDERVIALIPVKSTPRIPADFQRSLVQYDRRLHTA</sequence>
<keyword evidence="2" id="KW-1185">Reference proteome</keyword>
<name>A0ACB8SKE2_9AGAM</name>
<protein>
    <submittedName>
        <fullName evidence="1">Uncharacterized protein</fullName>
    </submittedName>
</protein>
<reference evidence="1" key="2">
    <citation type="journal article" date="2022" name="New Phytol.">
        <title>Evolutionary transition to the ectomycorrhizal habit in the genomes of a hyperdiverse lineage of mushroom-forming fungi.</title>
        <authorList>
            <person name="Looney B."/>
            <person name="Miyauchi S."/>
            <person name="Morin E."/>
            <person name="Drula E."/>
            <person name="Courty P.E."/>
            <person name="Kohler A."/>
            <person name="Kuo A."/>
            <person name="LaButti K."/>
            <person name="Pangilinan J."/>
            <person name="Lipzen A."/>
            <person name="Riley R."/>
            <person name="Andreopoulos W."/>
            <person name="He G."/>
            <person name="Johnson J."/>
            <person name="Nolan M."/>
            <person name="Tritt A."/>
            <person name="Barry K.W."/>
            <person name="Grigoriev I.V."/>
            <person name="Nagy L.G."/>
            <person name="Hibbett D."/>
            <person name="Henrissat B."/>
            <person name="Matheny P.B."/>
            <person name="Labbe J."/>
            <person name="Martin F.M."/>
        </authorList>
    </citation>
    <scope>NUCLEOTIDE SEQUENCE</scope>
    <source>
        <strain evidence="1">HHB10654</strain>
    </source>
</reference>
<dbReference type="Proteomes" id="UP000814140">
    <property type="component" value="Unassembled WGS sequence"/>
</dbReference>
<reference evidence="1" key="1">
    <citation type="submission" date="2021-03" db="EMBL/GenBank/DDBJ databases">
        <authorList>
            <consortium name="DOE Joint Genome Institute"/>
            <person name="Ahrendt S."/>
            <person name="Looney B.P."/>
            <person name="Miyauchi S."/>
            <person name="Morin E."/>
            <person name="Drula E."/>
            <person name="Courty P.E."/>
            <person name="Chicoki N."/>
            <person name="Fauchery L."/>
            <person name="Kohler A."/>
            <person name="Kuo A."/>
            <person name="Labutti K."/>
            <person name="Pangilinan J."/>
            <person name="Lipzen A."/>
            <person name="Riley R."/>
            <person name="Andreopoulos W."/>
            <person name="He G."/>
            <person name="Johnson J."/>
            <person name="Barry K.W."/>
            <person name="Grigoriev I.V."/>
            <person name="Nagy L."/>
            <person name="Hibbett D."/>
            <person name="Henrissat B."/>
            <person name="Matheny P.B."/>
            <person name="Labbe J."/>
            <person name="Martin F."/>
        </authorList>
    </citation>
    <scope>NUCLEOTIDE SEQUENCE</scope>
    <source>
        <strain evidence="1">HHB10654</strain>
    </source>
</reference>
<evidence type="ECO:0000313" key="1">
    <source>
        <dbReference type="EMBL" id="KAI0057039.1"/>
    </source>
</evidence>